<sequence length="101" mass="11833">NTEQIALAIERSLSVRMVRSVVKHVSDRTYNLEIYENSEIDDKIAFEQYTKLTELEADDENYVMKDVLREHEIISEMLNKKRGHDIDNAVEIEYINGECDP</sequence>
<organism evidence="1 2">
    <name type="scientific">Racocetra persica</name>
    <dbReference type="NCBI Taxonomy" id="160502"/>
    <lineage>
        <taxon>Eukaryota</taxon>
        <taxon>Fungi</taxon>
        <taxon>Fungi incertae sedis</taxon>
        <taxon>Mucoromycota</taxon>
        <taxon>Glomeromycotina</taxon>
        <taxon>Glomeromycetes</taxon>
        <taxon>Diversisporales</taxon>
        <taxon>Gigasporaceae</taxon>
        <taxon>Racocetra</taxon>
    </lineage>
</organism>
<reference evidence="1" key="1">
    <citation type="submission" date="2021-06" db="EMBL/GenBank/DDBJ databases">
        <authorList>
            <person name="Kallberg Y."/>
            <person name="Tangrot J."/>
            <person name="Rosling A."/>
        </authorList>
    </citation>
    <scope>NUCLEOTIDE SEQUENCE</scope>
    <source>
        <strain evidence="1">MA461A</strain>
    </source>
</reference>
<accession>A0ACA9S449</accession>
<name>A0ACA9S449_9GLOM</name>
<protein>
    <submittedName>
        <fullName evidence="1">30956_t:CDS:1</fullName>
    </submittedName>
</protein>
<keyword evidence="2" id="KW-1185">Reference proteome</keyword>
<evidence type="ECO:0000313" key="1">
    <source>
        <dbReference type="EMBL" id="CAG8826335.1"/>
    </source>
</evidence>
<feature type="non-terminal residue" evidence="1">
    <location>
        <position position="101"/>
    </location>
</feature>
<proteinExistence type="predicted"/>
<comment type="caution">
    <text evidence="1">The sequence shown here is derived from an EMBL/GenBank/DDBJ whole genome shotgun (WGS) entry which is preliminary data.</text>
</comment>
<dbReference type="Proteomes" id="UP000789920">
    <property type="component" value="Unassembled WGS sequence"/>
</dbReference>
<feature type="non-terminal residue" evidence="1">
    <location>
        <position position="1"/>
    </location>
</feature>
<gene>
    <name evidence="1" type="ORF">RPERSI_LOCUS26714</name>
</gene>
<dbReference type="EMBL" id="CAJVQC010091985">
    <property type="protein sequence ID" value="CAG8826335.1"/>
    <property type="molecule type" value="Genomic_DNA"/>
</dbReference>
<evidence type="ECO:0000313" key="2">
    <source>
        <dbReference type="Proteomes" id="UP000789920"/>
    </source>
</evidence>